<feature type="transmembrane region" description="Helical" evidence="6">
    <location>
        <begin position="365"/>
        <end position="387"/>
    </location>
</feature>
<dbReference type="PANTHER" id="PTHR30294">
    <property type="entry name" value="MEMBRANE COMPONENT OF ABC TRANSPORTER YHHJ-RELATED"/>
    <property type="match status" value="1"/>
</dbReference>
<organism evidence="8 9">
    <name type="scientific">Anoxybacteroides voinovskiense</name>
    <dbReference type="NCBI Taxonomy" id="230470"/>
    <lineage>
        <taxon>Bacteria</taxon>
        <taxon>Bacillati</taxon>
        <taxon>Bacillota</taxon>
        <taxon>Bacilli</taxon>
        <taxon>Bacillales</taxon>
        <taxon>Anoxybacillaceae</taxon>
        <taxon>Anoxybacteroides</taxon>
    </lineage>
</organism>
<comment type="subcellular location">
    <subcellularLocation>
        <location evidence="1">Cell membrane</location>
        <topology evidence="1">Multi-pass membrane protein</topology>
    </subcellularLocation>
</comment>
<accession>A0A840DNS7</accession>
<dbReference type="GO" id="GO:0140359">
    <property type="term" value="F:ABC-type transporter activity"/>
    <property type="evidence" value="ECO:0007669"/>
    <property type="project" value="InterPro"/>
</dbReference>
<evidence type="ECO:0000313" key="9">
    <source>
        <dbReference type="Proteomes" id="UP000559598"/>
    </source>
</evidence>
<feature type="transmembrane region" description="Helical" evidence="6">
    <location>
        <begin position="336"/>
        <end position="353"/>
    </location>
</feature>
<keyword evidence="9" id="KW-1185">Reference proteome</keyword>
<dbReference type="PANTHER" id="PTHR30294:SF29">
    <property type="entry name" value="MULTIDRUG ABC TRANSPORTER PERMEASE YBHS-RELATED"/>
    <property type="match status" value="1"/>
</dbReference>
<gene>
    <name evidence="8" type="ORF">GGR02_002644</name>
</gene>
<dbReference type="RefSeq" id="WP_183185415.1">
    <property type="nucleotide sequence ID" value="NZ_BMNP01000019.1"/>
</dbReference>
<protein>
    <submittedName>
        <fullName evidence="8">ABC-2 type transport system permease protein</fullName>
    </submittedName>
</protein>
<proteinExistence type="predicted"/>
<feature type="transmembrane region" description="Helical" evidence="6">
    <location>
        <begin position="309"/>
        <end position="329"/>
    </location>
</feature>
<feature type="transmembrane region" description="Helical" evidence="6">
    <location>
        <begin position="233"/>
        <end position="255"/>
    </location>
</feature>
<evidence type="ECO:0000313" key="8">
    <source>
        <dbReference type="EMBL" id="MBB4074851.1"/>
    </source>
</evidence>
<comment type="caution">
    <text evidence="8">The sequence shown here is derived from an EMBL/GenBank/DDBJ whole genome shotgun (WGS) entry which is preliminary data.</text>
</comment>
<evidence type="ECO:0000259" key="7">
    <source>
        <dbReference type="Pfam" id="PF12698"/>
    </source>
</evidence>
<dbReference type="GO" id="GO:0005886">
    <property type="term" value="C:plasma membrane"/>
    <property type="evidence" value="ECO:0007669"/>
    <property type="project" value="UniProtKB-SubCell"/>
</dbReference>
<evidence type="ECO:0000256" key="2">
    <source>
        <dbReference type="ARBA" id="ARBA00022475"/>
    </source>
</evidence>
<keyword evidence="5 6" id="KW-0472">Membrane</keyword>
<reference evidence="8 9" key="1">
    <citation type="submission" date="2020-08" db="EMBL/GenBank/DDBJ databases">
        <title>Genomic Encyclopedia of Type Strains, Phase IV (KMG-IV): sequencing the most valuable type-strain genomes for metagenomic binning, comparative biology and taxonomic classification.</title>
        <authorList>
            <person name="Goeker M."/>
        </authorList>
    </citation>
    <scope>NUCLEOTIDE SEQUENCE [LARGE SCALE GENOMIC DNA]</scope>
    <source>
        <strain evidence="8 9">DSM 17075</strain>
    </source>
</reference>
<keyword evidence="4 6" id="KW-1133">Transmembrane helix</keyword>
<feature type="transmembrane region" description="Helical" evidence="6">
    <location>
        <begin position="276"/>
        <end position="297"/>
    </location>
</feature>
<dbReference type="InterPro" id="IPR051449">
    <property type="entry name" value="ABC-2_transporter_component"/>
</dbReference>
<dbReference type="Pfam" id="PF12698">
    <property type="entry name" value="ABC2_membrane_3"/>
    <property type="match status" value="1"/>
</dbReference>
<keyword evidence="3 6" id="KW-0812">Transmembrane</keyword>
<dbReference type="AlphaFoldDB" id="A0A840DNS7"/>
<dbReference type="Proteomes" id="UP000559598">
    <property type="component" value="Unassembled WGS sequence"/>
</dbReference>
<evidence type="ECO:0000256" key="3">
    <source>
        <dbReference type="ARBA" id="ARBA00022692"/>
    </source>
</evidence>
<feature type="transmembrane region" description="Helical" evidence="6">
    <location>
        <begin position="20"/>
        <end position="42"/>
    </location>
</feature>
<dbReference type="InterPro" id="IPR013525">
    <property type="entry name" value="ABC2_TM"/>
</dbReference>
<evidence type="ECO:0000256" key="6">
    <source>
        <dbReference type="SAM" id="Phobius"/>
    </source>
</evidence>
<feature type="transmembrane region" description="Helical" evidence="6">
    <location>
        <begin position="183"/>
        <end position="204"/>
    </location>
</feature>
<evidence type="ECO:0000256" key="1">
    <source>
        <dbReference type="ARBA" id="ARBA00004651"/>
    </source>
</evidence>
<evidence type="ECO:0000256" key="5">
    <source>
        <dbReference type="ARBA" id="ARBA00023136"/>
    </source>
</evidence>
<name>A0A840DNS7_9BACL</name>
<feature type="domain" description="ABC-2 type transporter transmembrane" evidence="7">
    <location>
        <begin position="19"/>
        <end position="383"/>
    </location>
</feature>
<dbReference type="EMBL" id="JACIDE010000020">
    <property type="protein sequence ID" value="MBB4074851.1"/>
    <property type="molecule type" value="Genomic_DNA"/>
</dbReference>
<dbReference type="Gene3D" id="3.40.190.10">
    <property type="entry name" value="Periplasmic binding protein-like II"/>
    <property type="match status" value="1"/>
</dbReference>
<keyword evidence="2" id="KW-1003">Cell membrane</keyword>
<sequence length="412" mass="46031">MNKFWIVLWHTYITKLKSKSFLVITVIVGLLTFGVTNLNHIIDFFTKDEKKVVGVIDETGALYEPLQAQLAKNKEEKIELKLFQGTKEEAKRQVKREKWDAFLTISYDDKQLPKAAYYANTIADSATARTLEQALQQLKTALATAKIGLTPEQVKQLYEPVAFQKIALEKSAKTEEELQQARGLVYAIVFAMYMFVLMYGSMIASEVATEKSSRVMEILISSVSPVQQMFGKILGVALLSLTQFAFLFAIGFSSLKSNGYKLFHILGMEQIPAKTLVYAVIFFLLGYLLYATLFATLGSMVSRLEDVQLVVTPVTLLVLASFFIAMFGLDSPQSPVITVTSFIPFFAPLIMFLRIGMLNIADWEVAVSIALLIGTIIFVAFVGAKIYRGGVLMYGKGASWKDMRKALELTKK</sequence>
<evidence type="ECO:0000256" key="4">
    <source>
        <dbReference type="ARBA" id="ARBA00022989"/>
    </source>
</evidence>